<keyword evidence="11" id="KW-0966">Cell projection</keyword>
<dbReference type="STRING" id="610380.E2BQS5"/>
<protein>
    <recommendedName>
        <fullName evidence="13">Dynein axonemal light chain 1</fullName>
    </recommendedName>
</protein>
<dbReference type="InterPro" id="IPR025875">
    <property type="entry name" value="Leu-rich_rpt_4"/>
</dbReference>
<dbReference type="SMART" id="SM00175">
    <property type="entry name" value="RAB"/>
    <property type="match status" value="1"/>
</dbReference>
<evidence type="ECO:0000256" key="9">
    <source>
        <dbReference type="ARBA" id="ARBA00023175"/>
    </source>
</evidence>
<comment type="similarity">
    <text evidence="12">Belongs to the dynein light chain LC1-type family.</text>
</comment>
<dbReference type="Pfam" id="PF12799">
    <property type="entry name" value="LRR_4"/>
    <property type="match status" value="1"/>
</dbReference>
<keyword evidence="9" id="KW-0505">Motor protein</keyword>
<evidence type="ECO:0000256" key="6">
    <source>
        <dbReference type="ARBA" id="ARBA00022701"/>
    </source>
</evidence>
<feature type="region of interest" description="Disordered" evidence="14">
    <location>
        <begin position="16"/>
        <end position="39"/>
    </location>
</feature>
<evidence type="ECO:0000256" key="2">
    <source>
        <dbReference type="ARBA" id="ARBA00008846"/>
    </source>
</evidence>
<dbReference type="AlphaFoldDB" id="E2BQS5"/>
<keyword evidence="10" id="KW-0206">Cytoskeleton</keyword>
<dbReference type="InterPro" id="IPR032675">
    <property type="entry name" value="LRR_dom_sf"/>
</dbReference>
<sequence>MTVLCATGVVNRGDSFRRRRSRSNSLAPAEQENEVRRAPPKEVVSHNVAMLGSRGVGKTALISQFMTSECINAYDRQRGHVKLTKRAEFHEAQEGYHFSGEPWEDVPSEQSVFVMLNGEESELRFLNIANPKSELDKMPLPDAFVVMYSVIDKASFQRAEEYLARLHDQDLLRGRPAILVGNKVDLVRSRVVSPQDGKCLACTYRAKFVEVSVGINHNVDDLLVGILNQIRLKVVQGQLDNRNSGSGSEGSGHWYKSRGVVRASMKARQMLTWLFGKEDSKFKNCENLHVSFRCRVEKRRRCDPSMSTKPTTCKEAVRRWEEENEQEAAKATEVILSFQWPPVEKMDNALATLANCEKLSLSTNMIEKIAGRNLIKGFTGLEPLGDTLEELWISYNCIEKLKGVQAMRNLRVLYMSNNLVREWNELMRLQELPNIRDLLFVGNPLYENLEVEQWRSEVARRLPALEKLDGEPIIRTEENPVAMQMSKINNPSHDSLEQEHG</sequence>
<dbReference type="FunFam" id="3.40.50.300:FF:000664">
    <property type="entry name" value="Uncharacterized protein, isoform B"/>
    <property type="match status" value="1"/>
</dbReference>
<evidence type="ECO:0000256" key="5">
    <source>
        <dbReference type="ARBA" id="ARBA00022614"/>
    </source>
</evidence>
<evidence type="ECO:0000256" key="14">
    <source>
        <dbReference type="SAM" id="MobiDB-lite"/>
    </source>
</evidence>
<dbReference type="PROSITE" id="PS51450">
    <property type="entry name" value="LRR"/>
    <property type="match status" value="2"/>
</dbReference>
<evidence type="ECO:0000256" key="11">
    <source>
        <dbReference type="ARBA" id="ARBA00023273"/>
    </source>
</evidence>
<dbReference type="Proteomes" id="UP000008237">
    <property type="component" value="Unassembled WGS sequence"/>
</dbReference>
<keyword evidence="4" id="KW-0597">Phosphoprotein</keyword>
<reference evidence="15 16" key="1">
    <citation type="journal article" date="2010" name="Science">
        <title>Genomic comparison of the ants Camponotus floridanus and Harpegnathos saltator.</title>
        <authorList>
            <person name="Bonasio R."/>
            <person name="Zhang G."/>
            <person name="Ye C."/>
            <person name="Mutti N.S."/>
            <person name="Fang X."/>
            <person name="Qin N."/>
            <person name="Donahue G."/>
            <person name="Yang P."/>
            <person name="Li Q."/>
            <person name="Li C."/>
            <person name="Zhang P."/>
            <person name="Huang Z."/>
            <person name="Berger S.L."/>
            <person name="Reinberg D."/>
            <person name="Wang J."/>
            <person name="Liebig J."/>
        </authorList>
    </citation>
    <scope>NUCLEOTIDE SEQUENCE [LARGE SCALE GENOMIC DNA]</scope>
    <source>
        <strain evidence="15 16">R22 G/1</strain>
    </source>
</reference>
<dbReference type="PANTHER" id="PTHR45775:SF1">
    <property type="entry name" value="RAD, GEM_KIR FAMILY MEMBER 3, ISOFORM E"/>
    <property type="match status" value="1"/>
</dbReference>
<gene>
    <name evidence="15" type="ORF">EAI_11656</name>
</gene>
<dbReference type="InParanoid" id="E2BQS5"/>
<dbReference type="Gene3D" id="3.40.50.300">
    <property type="entry name" value="P-loop containing nucleotide triphosphate hydrolases"/>
    <property type="match status" value="1"/>
</dbReference>
<evidence type="ECO:0000256" key="13">
    <source>
        <dbReference type="ARBA" id="ARBA00049760"/>
    </source>
</evidence>
<evidence type="ECO:0000256" key="3">
    <source>
        <dbReference type="ARBA" id="ARBA00022490"/>
    </source>
</evidence>
<keyword evidence="3" id="KW-0963">Cytoplasm</keyword>
<dbReference type="GO" id="GO:0030286">
    <property type="term" value="C:dynein complex"/>
    <property type="evidence" value="ECO:0007669"/>
    <property type="project" value="UniProtKB-KW"/>
</dbReference>
<keyword evidence="16" id="KW-1185">Reference proteome</keyword>
<name>E2BQS5_HARSA</name>
<dbReference type="GO" id="GO:0005930">
    <property type="term" value="C:axoneme"/>
    <property type="evidence" value="ECO:0007669"/>
    <property type="project" value="UniProtKB-SubCell"/>
</dbReference>
<dbReference type="Gene3D" id="3.80.10.10">
    <property type="entry name" value="Ribonuclease Inhibitor"/>
    <property type="match status" value="1"/>
</dbReference>
<comment type="subcellular location">
    <subcellularLocation>
        <location evidence="1">Cytoplasm</location>
        <location evidence="1">Cytoskeleton</location>
        <location evidence="1">Cilium axoneme</location>
    </subcellularLocation>
</comment>
<dbReference type="InterPro" id="IPR001806">
    <property type="entry name" value="Small_GTPase"/>
</dbReference>
<dbReference type="PRINTS" id="PR00449">
    <property type="entry name" value="RASTRNSFRMNG"/>
</dbReference>
<organism evidence="16">
    <name type="scientific">Harpegnathos saltator</name>
    <name type="common">Jerdon's jumping ant</name>
    <dbReference type="NCBI Taxonomy" id="610380"/>
    <lineage>
        <taxon>Eukaryota</taxon>
        <taxon>Metazoa</taxon>
        <taxon>Ecdysozoa</taxon>
        <taxon>Arthropoda</taxon>
        <taxon>Hexapoda</taxon>
        <taxon>Insecta</taxon>
        <taxon>Pterygota</taxon>
        <taxon>Neoptera</taxon>
        <taxon>Endopterygota</taxon>
        <taxon>Hymenoptera</taxon>
        <taxon>Apocrita</taxon>
        <taxon>Aculeata</taxon>
        <taxon>Formicoidea</taxon>
        <taxon>Formicidae</taxon>
        <taxon>Ponerinae</taxon>
        <taxon>Ponerini</taxon>
        <taxon>Harpegnathos</taxon>
    </lineage>
</organism>
<dbReference type="SUPFAM" id="SSF52058">
    <property type="entry name" value="L domain-like"/>
    <property type="match status" value="1"/>
</dbReference>
<dbReference type="SMART" id="SM00173">
    <property type="entry name" value="RAS"/>
    <property type="match status" value="1"/>
</dbReference>
<dbReference type="EMBL" id="GL449799">
    <property type="protein sequence ID" value="EFN81950.1"/>
    <property type="molecule type" value="Genomic_DNA"/>
</dbReference>
<dbReference type="GO" id="GO:0005525">
    <property type="term" value="F:GTP binding"/>
    <property type="evidence" value="ECO:0007669"/>
    <property type="project" value="InterPro"/>
</dbReference>
<comment type="similarity">
    <text evidence="2">Belongs to the small GTPase superfamily. RGK family.</text>
</comment>
<dbReference type="GO" id="GO:0005874">
    <property type="term" value="C:microtubule"/>
    <property type="evidence" value="ECO:0007669"/>
    <property type="project" value="UniProtKB-KW"/>
</dbReference>
<dbReference type="InterPro" id="IPR051641">
    <property type="entry name" value="RGK_GTP-binding_reg"/>
</dbReference>
<dbReference type="PANTHER" id="PTHR45775">
    <property type="entry name" value="RAD, GEM/KIR FAMILY MEMBER 2, ISOFORM C"/>
    <property type="match status" value="1"/>
</dbReference>
<keyword evidence="8" id="KW-0243">Dynein</keyword>
<dbReference type="GO" id="GO:0003924">
    <property type="term" value="F:GTPase activity"/>
    <property type="evidence" value="ECO:0007669"/>
    <property type="project" value="InterPro"/>
</dbReference>
<dbReference type="FunFam" id="3.80.10.10:FF:000049">
    <property type="entry name" value="Dynein light chain 1"/>
    <property type="match status" value="1"/>
</dbReference>
<dbReference type="SUPFAM" id="SSF52540">
    <property type="entry name" value="P-loop containing nucleoside triphosphate hydrolases"/>
    <property type="match status" value="1"/>
</dbReference>
<evidence type="ECO:0000256" key="8">
    <source>
        <dbReference type="ARBA" id="ARBA00023017"/>
    </source>
</evidence>
<dbReference type="PROSITE" id="PS51419">
    <property type="entry name" value="RAB"/>
    <property type="match status" value="1"/>
</dbReference>
<dbReference type="OrthoDB" id="5239715at2759"/>
<evidence type="ECO:0000256" key="12">
    <source>
        <dbReference type="ARBA" id="ARBA00049659"/>
    </source>
</evidence>
<dbReference type="FunCoup" id="E2BQS5">
    <property type="interactions" value="43"/>
</dbReference>
<dbReference type="GO" id="GO:0005886">
    <property type="term" value="C:plasma membrane"/>
    <property type="evidence" value="ECO:0007669"/>
    <property type="project" value="TreeGrafter"/>
</dbReference>
<evidence type="ECO:0000256" key="7">
    <source>
        <dbReference type="ARBA" id="ARBA00022737"/>
    </source>
</evidence>
<dbReference type="PROSITE" id="PS51421">
    <property type="entry name" value="RAS"/>
    <property type="match status" value="1"/>
</dbReference>
<dbReference type="InterPro" id="IPR001611">
    <property type="entry name" value="Leu-rich_rpt"/>
</dbReference>
<evidence type="ECO:0000256" key="4">
    <source>
        <dbReference type="ARBA" id="ARBA00022553"/>
    </source>
</evidence>
<dbReference type="InterPro" id="IPR027417">
    <property type="entry name" value="P-loop_NTPase"/>
</dbReference>
<evidence type="ECO:0000256" key="1">
    <source>
        <dbReference type="ARBA" id="ARBA00004430"/>
    </source>
</evidence>
<evidence type="ECO:0000256" key="10">
    <source>
        <dbReference type="ARBA" id="ARBA00023212"/>
    </source>
</evidence>
<keyword evidence="7" id="KW-0677">Repeat</keyword>
<dbReference type="Pfam" id="PF00071">
    <property type="entry name" value="Ras"/>
    <property type="match status" value="1"/>
</dbReference>
<evidence type="ECO:0000313" key="16">
    <source>
        <dbReference type="Proteomes" id="UP000008237"/>
    </source>
</evidence>
<dbReference type="GO" id="GO:0005246">
    <property type="term" value="F:calcium channel regulator activity"/>
    <property type="evidence" value="ECO:0007669"/>
    <property type="project" value="TreeGrafter"/>
</dbReference>
<accession>E2BQS5</accession>
<keyword evidence="5" id="KW-0433">Leucine-rich repeat</keyword>
<proteinExistence type="inferred from homology"/>
<keyword evidence="6" id="KW-0493">Microtubule</keyword>
<evidence type="ECO:0000313" key="15">
    <source>
        <dbReference type="EMBL" id="EFN81950.1"/>
    </source>
</evidence>